<evidence type="ECO:0000313" key="2">
    <source>
        <dbReference type="Proteomes" id="UP000479710"/>
    </source>
</evidence>
<proteinExistence type="predicted"/>
<accession>A0A6G1C4F6</accession>
<evidence type="ECO:0000313" key="1">
    <source>
        <dbReference type="EMBL" id="KAF0894847.1"/>
    </source>
</evidence>
<comment type="caution">
    <text evidence="1">The sequence shown here is derived from an EMBL/GenBank/DDBJ whole genome shotgun (WGS) entry which is preliminary data.</text>
</comment>
<protein>
    <submittedName>
        <fullName evidence="1">Uncharacterized protein</fullName>
    </submittedName>
</protein>
<dbReference type="AlphaFoldDB" id="A0A6G1C4F6"/>
<dbReference type="EMBL" id="SPHZ02000010">
    <property type="protein sequence ID" value="KAF0894847.1"/>
    <property type="molecule type" value="Genomic_DNA"/>
</dbReference>
<dbReference type="Proteomes" id="UP000479710">
    <property type="component" value="Unassembled WGS sequence"/>
</dbReference>
<organism evidence="1 2">
    <name type="scientific">Oryza meyeriana var. granulata</name>
    <dbReference type="NCBI Taxonomy" id="110450"/>
    <lineage>
        <taxon>Eukaryota</taxon>
        <taxon>Viridiplantae</taxon>
        <taxon>Streptophyta</taxon>
        <taxon>Embryophyta</taxon>
        <taxon>Tracheophyta</taxon>
        <taxon>Spermatophyta</taxon>
        <taxon>Magnoliopsida</taxon>
        <taxon>Liliopsida</taxon>
        <taxon>Poales</taxon>
        <taxon>Poaceae</taxon>
        <taxon>BOP clade</taxon>
        <taxon>Oryzoideae</taxon>
        <taxon>Oryzeae</taxon>
        <taxon>Oryzinae</taxon>
        <taxon>Oryza</taxon>
        <taxon>Oryza meyeriana</taxon>
    </lineage>
</organism>
<sequence>MFVVDGDERSSPLGIGTFGDSPIGAPCCHGRHLAVPPYWLQLPDVGSPISMVMHMAATAR</sequence>
<name>A0A6G1C4F6_9ORYZ</name>
<reference evidence="1 2" key="1">
    <citation type="submission" date="2019-11" db="EMBL/GenBank/DDBJ databases">
        <title>Whole genome sequence of Oryza granulata.</title>
        <authorList>
            <person name="Li W."/>
        </authorList>
    </citation>
    <scope>NUCLEOTIDE SEQUENCE [LARGE SCALE GENOMIC DNA]</scope>
    <source>
        <strain evidence="2">cv. Menghai</strain>
        <tissue evidence="1">Leaf</tissue>
    </source>
</reference>
<gene>
    <name evidence="1" type="ORF">E2562_004859</name>
</gene>
<keyword evidence="2" id="KW-1185">Reference proteome</keyword>